<dbReference type="InterPro" id="IPR002226">
    <property type="entry name" value="Catalase_haem_BS"/>
</dbReference>
<organism evidence="15 16">
    <name type="scientific">Actinomadura bangladeshensis</name>
    <dbReference type="NCBI Taxonomy" id="453573"/>
    <lineage>
        <taxon>Bacteria</taxon>
        <taxon>Bacillati</taxon>
        <taxon>Actinomycetota</taxon>
        <taxon>Actinomycetes</taxon>
        <taxon>Streptosporangiales</taxon>
        <taxon>Thermomonosporaceae</taxon>
        <taxon>Actinomadura</taxon>
    </lineage>
</organism>
<dbReference type="InterPro" id="IPR024711">
    <property type="entry name" value="Catalase_clade1/3"/>
</dbReference>
<dbReference type="PANTHER" id="PTHR11465">
    <property type="entry name" value="CATALASE"/>
    <property type="match status" value="1"/>
</dbReference>
<dbReference type="InterPro" id="IPR020835">
    <property type="entry name" value="Catalase_sf"/>
</dbReference>
<feature type="active site" evidence="11">
    <location>
        <position position="144"/>
    </location>
</feature>
<evidence type="ECO:0000256" key="12">
    <source>
        <dbReference type="PIRSR" id="PIRSR038928-2"/>
    </source>
</evidence>
<keyword evidence="8" id="KW-0560">Oxidoreductase</keyword>
<dbReference type="Pfam" id="PF06628">
    <property type="entry name" value="Catalase-rel"/>
    <property type="match status" value="1"/>
</dbReference>
<dbReference type="GO" id="GO:0005737">
    <property type="term" value="C:cytoplasm"/>
    <property type="evidence" value="ECO:0007669"/>
    <property type="project" value="TreeGrafter"/>
</dbReference>
<dbReference type="GO" id="GO:0042744">
    <property type="term" value="P:hydrogen peroxide catabolic process"/>
    <property type="evidence" value="ECO:0007669"/>
    <property type="project" value="UniProtKB-KW"/>
</dbReference>
<feature type="binding site" description="axial binding residue" evidence="12">
    <location>
        <position position="354"/>
    </location>
    <ligand>
        <name>heme</name>
        <dbReference type="ChEBI" id="CHEBI:30413"/>
    </ligand>
    <ligandPart>
        <name>Fe</name>
        <dbReference type="ChEBI" id="CHEBI:18248"/>
    </ligandPart>
</feature>
<evidence type="ECO:0000256" key="13">
    <source>
        <dbReference type="SAM" id="MobiDB-lite"/>
    </source>
</evidence>
<evidence type="ECO:0000256" key="4">
    <source>
        <dbReference type="ARBA" id="ARBA00012314"/>
    </source>
</evidence>
<gene>
    <name evidence="15" type="ORF">G3I70_34425</name>
</gene>
<evidence type="ECO:0000256" key="8">
    <source>
        <dbReference type="ARBA" id="ARBA00023002"/>
    </source>
</evidence>
<evidence type="ECO:0000256" key="9">
    <source>
        <dbReference type="ARBA" id="ARBA00023004"/>
    </source>
</evidence>
<keyword evidence="5" id="KW-0575">Peroxidase</keyword>
<evidence type="ECO:0000256" key="3">
    <source>
        <dbReference type="ARBA" id="ARBA00005329"/>
    </source>
</evidence>
<keyword evidence="6 12" id="KW-0349">Heme</keyword>
<evidence type="ECO:0000259" key="14">
    <source>
        <dbReference type="SMART" id="SM01060"/>
    </source>
</evidence>
<sequence>MTDVASRGPEPGDDRPVLTNRQGHPVYDNQNQRTIGSRGPATLENYQYLEKISHFDRERVPERVVHARGVTAYGFFEAYGKWGDEPIANYTRAKLFQSEGKRTPIALRFSTVIGGRDSSETARDPRGFAIKFYTEDGNWDLVGNNLAVFFIRDAIKFPDVIHSLKPDPVTFRQEPARIFDFMSQTPEAMHMLVNVFSPRGIPSDYRHQQGFGVNTYKWVNESGETKLVKYHWMPKQGVRSMTGEDAANVQANDLGHASKDLKDAIDRGDFPEWELLVQMMDDHDHPELDFDPLDDTKVWPENDFPAKPVGRIVLDRNVDDNFAENEQISFGTGVLVDGLDFSDDKMLVGRTFSYSDTQRYRVGANYLQLPVNRAKGANVRTNQRDGQMAYHVDACGENPHVNYEPSITGGLREGEYPTHDEQGPEIRGRLTRMRIERTNDYKQAGQRYCLMEDWERDDLVHNFVENISQAARPVQERMVWHLLLVEDDLGLRVGEGLGIGPDDVEHLDPLPGQTLTDEDRQRLANLGKNGPRDVTGLKMTHCVPNERAVQQR</sequence>
<dbReference type="GO" id="GO:0020037">
    <property type="term" value="F:heme binding"/>
    <property type="evidence" value="ECO:0007669"/>
    <property type="project" value="InterPro"/>
</dbReference>
<dbReference type="InterPro" id="IPR018028">
    <property type="entry name" value="Catalase"/>
</dbReference>
<protein>
    <recommendedName>
        <fullName evidence="4">catalase</fullName>
        <ecNumber evidence="4">1.11.1.6</ecNumber>
    </recommendedName>
</protein>
<evidence type="ECO:0000256" key="11">
    <source>
        <dbReference type="PIRSR" id="PIRSR038928-1"/>
    </source>
</evidence>
<keyword evidence="9 12" id="KW-0408">Iron</keyword>
<evidence type="ECO:0000256" key="1">
    <source>
        <dbReference type="ARBA" id="ARBA00001971"/>
    </source>
</evidence>
<comment type="caution">
    <text evidence="15">The sequence shown here is derived from an EMBL/GenBank/DDBJ whole genome shotgun (WGS) entry which is preliminary data.</text>
</comment>
<dbReference type="EMBL" id="JAAGLI010000940">
    <property type="protein sequence ID" value="NEA27557.1"/>
    <property type="molecule type" value="Genomic_DNA"/>
</dbReference>
<dbReference type="SUPFAM" id="SSF56634">
    <property type="entry name" value="Heme-dependent catalase-like"/>
    <property type="match status" value="1"/>
</dbReference>
<accession>A0A6L9QQ40</accession>
<keyword evidence="10" id="KW-0376">Hydrogen peroxide</keyword>
<dbReference type="GO" id="GO:0042542">
    <property type="term" value="P:response to hydrogen peroxide"/>
    <property type="evidence" value="ECO:0007669"/>
    <property type="project" value="TreeGrafter"/>
</dbReference>
<evidence type="ECO:0000256" key="6">
    <source>
        <dbReference type="ARBA" id="ARBA00022617"/>
    </source>
</evidence>
<dbReference type="CDD" id="cd08154">
    <property type="entry name" value="catalase_clade_1"/>
    <property type="match status" value="1"/>
</dbReference>
<dbReference type="InterPro" id="IPR011614">
    <property type="entry name" value="Catalase_core"/>
</dbReference>
<evidence type="ECO:0000313" key="16">
    <source>
        <dbReference type="Proteomes" id="UP000475532"/>
    </source>
</evidence>
<dbReference type="Pfam" id="PF00199">
    <property type="entry name" value="Catalase"/>
    <property type="match status" value="1"/>
</dbReference>
<dbReference type="PANTHER" id="PTHR11465:SF23">
    <property type="entry name" value="CATALASE-2"/>
    <property type="match status" value="1"/>
</dbReference>
<dbReference type="PRINTS" id="PR00067">
    <property type="entry name" value="CATALASE"/>
</dbReference>
<evidence type="ECO:0000256" key="5">
    <source>
        <dbReference type="ARBA" id="ARBA00022559"/>
    </source>
</evidence>
<dbReference type="AlphaFoldDB" id="A0A6L9QQ40"/>
<evidence type="ECO:0000256" key="10">
    <source>
        <dbReference type="ARBA" id="ARBA00023324"/>
    </source>
</evidence>
<feature type="active site" evidence="11">
    <location>
        <position position="66"/>
    </location>
</feature>
<dbReference type="Gene3D" id="2.40.180.10">
    <property type="entry name" value="Catalase core domain"/>
    <property type="match status" value="1"/>
</dbReference>
<comment type="similarity">
    <text evidence="3">Belongs to the catalase family.</text>
</comment>
<feature type="region of interest" description="Disordered" evidence="13">
    <location>
        <begin position="1"/>
        <end position="39"/>
    </location>
</feature>
<dbReference type="GO" id="GO:0046872">
    <property type="term" value="F:metal ion binding"/>
    <property type="evidence" value="ECO:0007669"/>
    <property type="project" value="UniProtKB-KW"/>
</dbReference>
<dbReference type="SMART" id="SM01060">
    <property type="entry name" value="Catalase"/>
    <property type="match status" value="1"/>
</dbReference>
<dbReference type="PROSITE" id="PS51402">
    <property type="entry name" value="CATALASE_3"/>
    <property type="match status" value="1"/>
</dbReference>
<evidence type="ECO:0000313" key="15">
    <source>
        <dbReference type="EMBL" id="NEA27557.1"/>
    </source>
</evidence>
<name>A0A6L9QQ40_9ACTN</name>
<dbReference type="EC" id="1.11.1.6" evidence="4"/>
<dbReference type="PIRSF" id="PIRSF038928">
    <property type="entry name" value="Catalase_clade1-3"/>
    <property type="match status" value="1"/>
</dbReference>
<evidence type="ECO:0000256" key="7">
    <source>
        <dbReference type="ARBA" id="ARBA00022723"/>
    </source>
</evidence>
<dbReference type="Proteomes" id="UP000475532">
    <property type="component" value="Unassembled WGS sequence"/>
</dbReference>
<dbReference type="GO" id="GO:0004096">
    <property type="term" value="F:catalase activity"/>
    <property type="evidence" value="ECO:0007669"/>
    <property type="project" value="UniProtKB-EC"/>
</dbReference>
<evidence type="ECO:0000256" key="2">
    <source>
        <dbReference type="ARBA" id="ARBA00002974"/>
    </source>
</evidence>
<comment type="function">
    <text evidence="2">Decomposes hydrogen peroxide into water and oxygen; serves to protect cells from the toxic effects of hydrogen peroxide.</text>
</comment>
<dbReference type="RefSeq" id="WP_163062145.1">
    <property type="nucleotide sequence ID" value="NZ_JAAGLI010000940.1"/>
</dbReference>
<dbReference type="InterPro" id="IPR010582">
    <property type="entry name" value="Catalase_immune_responsive"/>
</dbReference>
<dbReference type="PROSITE" id="PS00437">
    <property type="entry name" value="CATALASE_1"/>
    <property type="match status" value="1"/>
</dbReference>
<feature type="domain" description="Catalase core" evidence="14">
    <location>
        <begin position="19"/>
        <end position="412"/>
    </location>
</feature>
<proteinExistence type="inferred from homology"/>
<comment type="cofactor">
    <cofactor evidence="1 12">
        <name>heme</name>
        <dbReference type="ChEBI" id="CHEBI:30413"/>
    </cofactor>
</comment>
<keyword evidence="7 12" id="KW-0479">Metal-binding</keyword>
<reference evidence="15 16" key="1">
    <citation type="submission" date="2020-01" db="EMBL/GenBank/DDBJ databases">
        <title>Insect and environment-associated Actinomycetes.</title>
        <authorList>
            <person name="Currrie C."/>
            <person name="Chevrette M."/>
            <person name="Carlson C."/>
            <person name="Stubbendieck R."/>
            <person name="Wendt-Pienkowski E."/>
        </authorList>
    </citation>
    <scope>NUCLEOTIDE SEQUENCE [LARGE SCALE GENOMIC DNA]</scope>
    <source>
        <strain evidence="15 16">SID10258</strain>
    </source>
</reference>